<dbReference type="NCBIfam" id="TIGR00380">
    <property type="entry name" value="cobal_cbiB"/>
    <property type="match status" value="1"/>
</dbReference>
<feature type="transmembrane region" description="Helical" evidence="9">
    <location>
        <begin position="76"/>
        <end position="96"/>
    </location>
</feature>
<dbReference type="InterPro" id="IPR004485">
    <property type="entry name" value="Cobalamin_biosynth_CobD/CbiB"/>
</dbReference>
<keyword evidence="6 9" id="KW-0812">Transmembrane</keyword>
<evidence type="ECO:0000256" key="4">
    <source>
        <dbReference type="ARBA" id="ARBA00022475"/>
    </source>
</evidence>
<proteinExistence type="inferred from homology"/>
<evidence type="ECO:0000256" key="2">
    <source>
        <dbReference type="ARBA" id="ARBA00004953"/>
    </source>
</evidence>
<evidence type="ECO:0000256" key="7">
    <source>
        <dbReference type="ARBA" id="ARBA00022989"/>
    </source>
</evidence>
<name>A0A1H6W4D2_9FIRM</name>
<dbReference type="UniPathway" id="UPA00148"/>
<dbReference type="Pfam" id="PF03186">
    <property type="entry name" value="CobD_Cbib"/>
    <property type="match status" value="1"/>
</dbReference>
<dbReference type="Proteomes" id="UP000199662">
    <property type="component" value="Unassembled WGS sequence"/>
</dbReference>
<comment type="pathway">
    <text evidence="2 9">Cofactor biosynthesis; adenosylcobalamin biosynthesis.</text>
</comment>
<accession>A0A1H6W4D2</accession>
<evidence type="ECO:0000256" key="8">
    <source>
        <dbReference type="ARBA" id="ARBA00023136"/>
    </source>
</evidence>
<dbReference type="GO" id="GO:0009236">
    <property type="term" value="P:cobalamin biosynthetic process"/>
    <property type="evidence" value="ECO:0007669"/>
    <property type="project" value="UniProtKB-UniRule"/>
</dbReference>
<organism evidence="10 11">
    <name type="scientific">Propionispira arboris</name>
    <dbReference type="NCBI Taxonomy" id="84035"/>
    <lineage>
        <taxon>Bacteria</taxon>
        <taxon>Bacillati</taxon>
        <taxon>Bacillota</taxon>
        <taxon>Negativicutes</taxon>
        <taxon>Selenomonadales</taxon>
        <taxon>Selenomonadaceae</taxon>
        <taxon>Propionispira</taxon>
    </lineage>
</organism>
<gene>
    <name evidence="9" type="primary">cobD</name>
    <name evidence="10" type="ORF">SAMN05660742_103181</name>
</gene>
<evidence type="ECO:0000256" key="5">
    <source>
        <dbReference type="ARBA" id="ARBA00022573"/>
    </source>
</evidence>
<evidence type="ECO:0000313" key="11">
    <source>
        <dbReference type="Proteomes" id="UP000199662"/>
    </source>
</evidence>
<sequence>MNTLLIAWSAFFIDTIFGDPRSKFHPVVLIGSLISFLEKFLLKHNHCAKKQFYNGIVMVVCSLGIVYMVSDLLLTVAGFLFGPYSLVLMGINALLLSFTISPRSLAEAGLEIRNYLLADDLKNARFKVGWIVGRDTQNLNVSDITRATVETVAENIVDGIISPFFYFLLGGLPLAILYRTANTMDSMIGYKNKKYLHFGCAAARLDDVLNFIPARITAILLIIVAYLLKLNWENAFHMMRRDAKKHPSPNGGYSEATVAGALNIRLGGLNYYFGSASFRAYMGNKQEELQPKHITKTIQMMYGVSILFLLLAFVVWMIGGQIL</sequence>
<comment type="function">
    <text evidence="9">Converts cobyric acid to cobinamide by the addition of aminopropanol on the F carboxylic group.</text>
</comment>
<keyword evidence="8 9" id="KW-0472">Membrane</keyword>
<dbReference type="GO" id="GO:0048472">
    <property type="term" value="F:threonine-phosphate decarboxylase activity"/>
    <property type="evidence" value="ECO:0007669"/>
    <property type="project" value="InterPro"/>
</dbReference>
<dbReference type="STRING" id="84035.SAMN05660742_103181"/>
<dbReference type="PANTHER" id="PTHR34308">
    <property type="entry name" value="COBALAMIN BIOSYNTHESIS PROTEIN CBIB"/>
    <property type="match status" value="1"/>
</dbReference>
<keyword evidence="7 9" id="KW-1133">Transmembrane helix</keyword>
<dbReference type="AlphaFoldDB" id="A0A1H6W4D2"/>
<dbReference type="EMBL" id="FNZK01000003">
    <property type="protein sequence ID" value="SEJ10656.1"/>
    <property type="molecule type" value="Genomic_DNA"/>
</dbReference>
<comment type="subcellular location">
    <subcellularLocation>
        <location evidence="1 9">Cell membrane</location>
        <topology evidence="1 9">Multi-pass membrane protein</topology>
    </subcellularLocation>
</comment>
<comment type="similarity">
    <text evidence="3 9">Belongs to the CobD/CbiB family.</text>
</comment>
<keyword evidence="11" id="KW-1185">Reference proteome</keyword>
<keyword evidence="4 9" id="KW-1003">Cell membrane</keyword>
<evidence type="ECO:0000313" key="10">
    <source>
        <dbReference type="EMBL" id="SEJ10656.1"/>
    </source>
</evidence>
<feature type="transmembrane region" description="Helical" evidence="9">
    <location>
        <begin position="164"/>
        <end position="181"/>
    </location>
</feature>
<evidence type="ECO:0000256" key="9">
    <source>
        <dbReference type="HAMAP-Rule" id="MF_00024"/>
    </source>
</evidence>
<protein>
    <recommendedName>
        <fullName evidence="9">Cobalamin biosynthesis protein CobD</fullName>
    </recommendedName>
</protein>
<reference evidence="11" key="1">
    <citation type="submission" date="2016-10" db="EMBL/GenBank/DDBJ databases">
        <authorList>
            <person name="Varghese N."/>
            <person name="Submissions S."/>
        </authorList>
    </citation>
    <scope>NUCLEOTIDE SEQUENCE [LARGE SCALE GENOMIC DNA]</scope>
    <source>
        <strain evidence="11">DSM 2179</strain>
    </source>
</reference>
<evidence type="ECO:0000256" key="3">
    <source>
        <dbReference type="ARBA" id="ARBA00006263"/>
    </source>
</evidence>
<dbReference type="PANTHER" id="PTHR34308:SF1">
    <property type="entry name" value="COBALAMIN BIOSYNTHESIS PROTEIN CBIB"/>
    <property type="match status" value="1"/>
</dbReference>
<evidence type="ECO:0000256" key="1">
    <source>
        <dbReference type="ARBA" id="ARBA00004651"/>
    </source>
</evidence>
<feature type="transmembrane region" description="Helical" evidence="9">
    <location>
        <begin position="300"/>
        <end position="319"/>
    </location>
</feature>
<dbReference type="RefSeq" id="WP_091829553.1">
    <property type="nucleotide sequence ID" value="NZ_FNZK01000003.1"/>
</dbReference>
<evidence type="ECO:0000256" key="6">
    <source>
        <dbReference type="ARBA" id="ARBA00022692"/>
    </source>
</evidence>
<dbReference type="GO" id="GO:0015420">
    <property type="term" value="F:ABC-type vitamin B12 transporter activity"/>
    <property type="evidence" value="ECO:0007669"/>
    <property type="project" value="UniProtKB-UniRule"/>
</dbReference>
<keyword evidence="5 9" id="KW-0169">Cobalamin biosynthesis</keyword>
<dbReference type="GO" id="GO:0005886">
    <property type="term" value="C:plasma membrane"/>
    <property type="evidence" value="ECO:0007669"/>
    <property type="project" value="UniProtKB-SubCell"/>
</dbReference>
<feature type="transmembrane region" description="Helical" evidence="9">
    <location>
        <begin position="52"/>
        <end position="70"/>
    </location>
</feature>
<dbReference type="HAMAP" id="MF_00024">
    <property type="entry name" value="CobD_CbiB"/>
    <property type="match status" value="1"/>
</dbReference>
<feature type="transmembrane region" description="Helical" evidence="9">
    <location>
        <begin position="212"/>
        <end position="232"/>
    </location>
</feature>